<feature type="non-terminal residue" evidence="1">
    <location>
        <position position="1"/>
    </location>
</feature>
<accession>A0ABQ9VJH7</accession>
<protein>
    <submittedName>
        <fullName evidence="1">Uncharacterized protein</fullName>
    </submittedName>
</protein>
<comment type="caution">
    <text evidence="1">The sequence shown here is derived from an EMBL/GenBank/DDBJ whole genome shotgun (WGS) entry which is preliminary data.</text>
</comment>
<dbReference type="Proteomes" id="UP001266305">
    <property type="component" value="Unassembled WGS sequence"/>
</dbReference>
<evidence type="ECO:0000313" key="2">
    <source>
        <dbReference type="Proteomes" id="UP001266305"/>
    </source>
</evidence>
<name>A0ABQ9VJH7_SAGOE</name>
<dbReference type="EMBL" id="JASSZA010000006">
    <property type="protein sequence ID" value="KAK2109392.1"/>
    <property type="molecule type" value="Genomic_DNA"/>
</dbReference>
<keyword evidence="2" id="KW-1185">Reference proteome</keyword>
<evidence type="ECO:0000313" key="1">
    <source>
        <dbReference type="EMBL" id="KAK2109392.1"/>
    </source>
</evidence>
<sequence length="84" mass="9323">IFLAHRKLKVPSVGETWDASTAGLHGRFGQFLSAAALDTKLTGMGALLNQQSEIWKGRLAVHLIEWDLDNEPDQKIPGKRDLSR</sequence>
<reference evidence="1 2" key="1">
    <citation type="submission" date="2023-05" db="EMBL/GenBank/DDBJ databases">
        <title>B98-5 Cell Line De Novo Hybrid Assembly: An Optical Mapping Approach.</title>
        <authorList>
            <person name="Kananen K."/>
            <person name="Auerbach J.A."/>
            <person name="Kautto E."/>
            <person name="Blachly J.S."/>
        </authorList>
    </citation>
    <scope>NUCLEOTIDE SEQUENCE [LARGE SCALE GENOMIC DNA]</scope>
    <source>
        <strain evidence="1">B95-8</strain>
        <tissue evidence="1">Cell line</tissue>
    </source>
</reference>
<gene>
    <name evidence="1" type="ORF">P7K49_014557</name>
</gene>
<proteinExistence type="predicted"/>
<feature type="non-terminal residue" evidence="1">
    <location>
        <position position="84"/>
    </location>
</feature>
<organism evidence="1 2">
    <name type="scientific">Saguinus oedipus</name>
    <name type="common">Cotton-top tamarin</name>
    <name type="synonym">Oedipomidas oedipus</name>
    <dbReference type="NCBI Taxonomy" id="9490"/>
    <lineage>
        <taxon>Eukaryota</taxon>
        <taxon>Metazoa</taxon>
        <taxon>Chordata</taxon>
        <taxon>Craniata</taxon>
        <taxon>Vertebrata</taxon>
        <taxon>Euteleostomi</taxon>
        <taxon>Mammalia</taxon>
        <taxon>Eutheria</taxon>
        <taxon>Euarchontoglires</taxon>
        <taxon>Primates</taxon>
        <taxon>Haplorrhini</taxon>
        <taxon>Platyrrhini</taxon>
        <taxon>Cebidae</taxon>
        <taxon>Callitrichinae</taxon>
        <taxon>Saguinus</taxon>
    </lineage>
</organism>